<keyword evidence="2" id="KW-1185">Reference proteome</keyword>
<sequence length="124" mass="14138">MPFFLLSCSNSFCLGPVSFVHIIFLPWPRLCLSFAVRPHHIAIHAIGQVVVFLPPSPSCMLLFRLVLFIAQSSTHRNCYGHMSVPIHTYSLIISSLLSIIIHVLYLHQHYTFTKASTPFLKQEF</sequence>
<accession>A0ACD3AMA4</accession>
<evidence type="ECO:0000313" key="2">
    <source>
        <dbReference type="Proteomes" id="UP000308600"/>
    </source>
</evidence>
<dbReference type="EMBL" id="ML208417">
    <property type="protein sequence ID" value="TFK66037.1"/>
    <property type="molecule type" value="Genomic_DNA"/>
</dbReference>
<proteinExistence type="predicted"/>
<dbReference type="Proteomes" id="UP000308600">
    <property type="component" value="Unassembled WGS sequence"/>
</dbReference>
<protein>
    <submittedName>
        <fullName evidence="1">Uncharacterized protein</fullName>
    </submittedName>
</protein>
<gene>
    <name evidence="1" type="ORF">BDN72DRAFT_163249</name>
</gene>
<name>A0ACD3AMA4_9AGAR</name>
<reference evidence="1 2" key="1">
    <citation type="journal article" date="2019" name="Nat. Ecol. Evol.">
        <title>Megaphylogeny resolves global patterns of mushroom evolution.</title>
        <authorList>
            <person name="Varga T."/>
            <person name="Krizsan K."/>
            <person name="Foldi C."/>
            <person name="Dima B."/>
            <person name="Sanchez-Garcia M."/>
            <person name="Sanchez-Ramirez S."/>
            <person name="Szollosi G.J."/>
            <person name="Szarkandi J.G."/>
            <person name="Papp V."/>
            <person name="Albert L."/>
            <person name="Andreopoulos W."/>
            <person name="Angelini C."/>
            <person name="Antonin V."/>
            <person name="Barry K.W."/>
            <person name="Bougher N.L."/>
            <person name="Buchanan P."/>
            <person name="Buyck B."/>
            <person name="Bense V."/>
            <person name="Catcheside P."/>
            <person name="Chovatia M."/>
            <person name="Cooper J."/>
            <person name="Damon W."/>
            <person name="Desjardin D."/>
            <person name="Finy P."/>
            <person name="Geml J."/>
            <person name="Haridas S."/>
            <person name="Hughes K."/>
            <person name="Justo A."/>
            <person name="Karasinski D."/>
            <person name="Kautmanova I."/>
            <person name="Kiss B."/>
            <person name="Kocsube S."/>
            <person name="Kotiranta H."/>
            <person name="LaButti K.M."/>
            <person name="Lechner B.E."/>
            <person name="Liimatainen K."/>
            <person name="Lipzen A."/>
            <person name="Lukacs Z."/>
            <person name="Mihaltcheva S."/>
            <person name="Morgado L.N."/>
            <person name="Niskanen T."/>
            <person name="Noordeloos M.E."/>
            <person name="Ohm R.A."/>
            <person name="Ortiz-Santana B."/>
            <person name="Ovrebo C."/>
            <person name="Racz N."/>
            <person name="Riley R."/>
            <person name="Savchenko A."/>
            <person name="Shiryaev A."/>
            <person name="Soop K."/>
            <person name="Spirin V."/>
            <person name="Szebenyi C."/>
            <person name="Tomsovsky M."/>
            <person name="Tulloss R.E."/>
            <person name="Uehling J."/>
            <person name="Grigoriev I.V."/>
            <person name="Vagvolgyi C."/>
            <person name="Papp T."/>
            <person name="Martin F.M."/>
            <person name="Miettinen O."/>
            <person name="Hibbett D.S."/>
            <person name="Nagy L.G."/>
        </authorList>
    </citation>
    <scope>NUCLEOTIDE SEQUENCE [LARGE SCALE GENOMIC DNA]</scope>
    <source>
        <strain evidence="1 2">NL-1719</strain>
    </source>
</reference>
<evidence type="ECO:0000313" key="1">
    <source>
        <dbReference type="EMBL" id="TFK66037.1"/>
    </source>
</evidence>
<organism evidence="1 2">
    <name type="scientific">Pluteus cervinus</name>
    <dbReference type="NCBI Taxonomy" id="181527"/>
    <lineage>
        <taxon>Eukaryota</taxon>
        <taxon>Fungi</taxon>
        <taxon>Dikarya</taxon>
        <taxon>Basidiomycota</taxon>
        <taxon>Agaricomycotina</taxon>
        <taxon>Agaricomycetes</taxon>
        <taxon>Agaricomycetidae</taxon>
        <taxon>Agaricales</taxon>
        <taxon>Pluteineae</taxon>
        <taxon>Pluteaceae</taxon>
        <taxon>Pluteus</taxon>
    </lineage>
</organism>